<protein>
    <submittedName>
        <fullName evidence="1">Uncharacterized protein</fullName>
    </submittedName>
</protein>
<comment type="caution">
    <text evidence="1">The sequence shown here is derived from an EMBL/GenBank/DDBJ whole genome shotgun (WGS) entry which is preliminary data.</text>
</comment>
<feature type="non-terminal residue" evidence="1">
    <location>
        <position position="144"/>
    </location>
</feature>
<dbReference type="Gene3D" id="3.40.50.2000">
    <property type="entry name" value="Glycogen Phosphorylase B"/>
    <property type="match status" value="1"/>
</dbReference>
<evidence type="ECO:0000313" key="2">
    <source>
        <dbReference type="Proteomes" id="UP000664815"/>
    </source>
</evidence>
<organism evidence="1 2">
    <name type="scientific">Stenotrophomonas nitritireducens</name>
    <dbReference type="NCBI Taxonomy" id="83617"/>
    <lineage>
        <taxon>Bacteria</taxon>
        <taxon>Pseudomonadati</taxon>
        <taxon>Pseudomonadota</taxon>
        <taxon>Gammaproteobacteria</taxon>
        <taxon>Lysobacterales</taxon>
        <taxon>Lysobacteraceae</taxon>
        <taxon>Stenotrophomonas</taxon>
    </lineage>
</organism>
<gene>
    <name evidence="1" type="ORF">J0H45_11280</name>
</gene>
<accession>A0A9D8L2P3</accession>
<proteinExistence type="predicted"/>
<reference evidence="1" key="1">
    <citation type="submission" date="2021-02" db="EMBL/GenBank/DDBJ databases">
        <title>Thiocyanate and organic carbon inputs drive convergent selection for specific autotrophic Afipia and Thiobacillus strains within complex microbiomes.</title>
        <authorList>
            <person name="Huddy R.J."/>
            <person name="Sachdeva R."/>
            <person name="Kadzinga F."/>
            <person name="Kantor R.S."/>
            <person name="Harrison S.T.L."/>
            <person name="Banfield J.F."/>
        </authorList>
    </citation>
    <scope>NUCLEOTIDE SEQUENCE</scope>
    <source>
        <strain evidence="1">SCN18_10_11_15_R1_P_69_7</strain>
    </source>
</reference>
<dbReference type="EMBL" id="JAFKMG010001011">
    <property type="protein sequence ID" value="MBN8799911.1"/>
    <property type="molecule type" value="Genomic_DNA"/>
</dbReference>
<sequence>MTIPTLVLVTSSFPIAADGSEAAGSFVADLAQELAKHVHVRVVAPGPQSTREQWSERVEIYRFAAPSHPLSTLRLWHPGDLQCIAQVLRAGQQATDQAVTGAQHIVALWGLPCGEWARRAASRPGIAYSVWMLGRDVWSLGRIP</sequence>
<dbReference type="Proteomes" id="UP000664815">
    <property type="component" value="Unassembled WGS sequence"/>
</dbReference>
<dbReference type="AlphaFoldDB" id="A0A9D8L2P3"/>
<name>A0A9D8L2P3_9GAMM</name>
<evidence type="ECO:0000313" key="1">
    <source>
        <dbReference type="EMBL" id="MBN8799911.1"/>
    </source>
</evidence>